<dbReference type="OrthoDB" id="3325701at2"/>
<dbReference type="RefSeq" id="WP_129426287.1">
    <property type="nucleotide sequence ID" value="NZ_SDWV01000006.1"/>
</dbReference>
<dbReference type="AlphaFoldDB" id="A0A4Q2T6C1"/>
<keyword evidence="1" id="KW-0812">Transmembrane</keyword>
<comment type="caution">
    <text evidence="3">The sequence shown here is derived from an EMBL/GenBank/DDBJ whole genome shotgun (WGS) entry which is preliminary data.</text>
</comment>
<evidence type="ECO:0000313" key="3">
    <source>
        <dbReference type="EMBL" id="RYC12534.1"/>
    </source>
</evidence>
<accession>A0A4Q2T6C1</accession>
<dbReference type="Gene3D" id="2.120.10.30">
    <property type="entry name" value="TolB, C-terminal domain"/>
    <property type="match status" value="1"/>
</dbReference>
<evidence type="ECO:0008006" key="5">
    <source>
        <dbReference type="Google" id="ProtNLM"/>
    </source>
</evidence>
<sequence length="422" mass="43374">MRMAAGVPLVLGLCASGLVFALGAEHERPAPEAGTYAVPEELADYSYVTGSVSSSPPGPAVALFQHGFGVEFMDFPQAVVLGAGGDSYRRVDVAEDRAGAETQGDPAPMLLSPDGRYVAVGDHDTAEPNVAVVDLTTGETSTYDLPQGRSVIPVAFSADGTSLAALLSAEPTNPYRGERITGDVGVLDLADGSTEVIDVDGAGATAAFSSDGTEIGVERASPRELSLIALGDGGSERRLPLDGVLAGPTAWSPDGRLLAITTVEPALAPPGADEPGVPTGLAFVDATTAGGDVPAPLILPLTAPGRVLGWDGTEAVLMLLAVEDDDAYTVSRVPIDGSEPTTLMQMDDMGSYGVGRFQMAAAAGDRLQVVDPSDVDRGPWPLLQRIAASVLAGLLVWVAAAVIMRIGRRVVRRVTAPRPRSA</sequence>
<dbReference type="SUPFAM" id="SSF82171">
    <property type="entry name" value="DPP6 N-terminal domain-like"/>
    <property type="match status" value="1"/>
</dbReference>
<protein>
    <recommendedName>
        <fullName evidence="5">WD40 repeat domain-containing protein</fullName>
    </recommendedName>
</protein>
<keyword evidence="4" id="KW-1185">Reference proteome</keyword>
<feature type="signal peptide" evidence="2">
    <location>
        <begin position="1"/>
        <end position="21"/>
    </location>
</feature>
<gene>
    <name evidence="3" type="ORF">EUA94_07635</name>
</gene>
<organism evidence="3 4">
    <name type="scientific">Nocardioides zhouii</name>
    <dbReference type="NCBI Taxonomy" id="1168729"/>
    <lineage>
        <taxon>Bacteria</taxon>
        <taxon>Bacillati</taxon>
        <taxon>Actinomycetota</taxon>
        <taxon>Actinomycetes</taxon>
        <taxon>Propionibacteriales</taxon>
        <taxon>Nocardioidaceae</taxon>
        <taxon>Nocardioides</taxon>
    </lineage>
</organism>
<dbReference type="EMBL" id="SDWV01000006">
    <property type="protein sequence ID" value="RYC12534.1"/>
    <property type="molecule type" value="Genomic_DNA"/>
</dbReference>
<keyword evidence="1" id="KW-1133">Transmembrane helix</keyword>
<keyword evidence="1" id="KW-0472">Membrane</keyword>
<dbReference type="InterPro" id="IPR011042">
    <property type="entry name" value="6-blade_b-propeller_TolB-like"/>
</dbReference>
<reference evidence="3 4" key="1">
    <citation type="submission" date="2019-01" db="EMBL/GenBank/DDBJ databases">
        <title>Novel species of Nocardioides.</title>
        <authorList>
            <person name="Liu Q."/>
            <person name="X Y.-H."/>
        </authorList>
    </citation>
    <scope>NUCLEOTIDE SEQUENCE [LARGE SCALE GENOMIC DNA]</scope>
    <source>
        <strain evidence="3 4">HLT2-9</strain>
    </source>
</reference>
<evidence type="ECO:0000313" key="4">
    <source>
        <dbReference type="Proteomes" id="UP000291101"/>
    </source>
</evidence>
<feature type="chain" id="PRO_5038895815" description="WD40 repeat domain-containing protein" evidence="2">
    <location>
        <begin position="22"/>
        <end position="422"/>
    </location>
</feature>
<evidence type="ECO:0000256" key="1">
    <source>
        <dbReference type="SAM" id="Phobius"/>
    </source>
</evidence>
<evidence type="ECO:0000256" key="2">
    <source>
        <dbReference type="SAM" id="SignalP"/>
    </source>
</evidence>
<dbReference type="Proteomes" id="UP000291101">
    <property type="component" value="Unassembled WGS sequence"/>
</dbReference>
<name>A0A4Q2T6C1_9ACTN</name>
<feature type="transmembrane region" description="Helical" evidence="1">
    <location>
        <begin position="382"/>
        <end position="403"/>
    </location>
</feature>
<keyword evidence="2" id="KW-0732">Signal</keyword>
<proteinExistence type="predicted"/>